<evidence type="ECO:0000313" key="2">
    <source>
        <dbReference type="EMBL" id="PFG20704.1"/>
    </source>
</evidence>
<name>A0A2A9D206_9MICO</name>
<comment type="caution">
    <text evidence="2">The sequence shown here is derived from an EMBL/GenBank/DDBJ whole genome shotgun (WGS) entry which is preliminary data.</text>
</comment>
<reference evidence="2 3" key="1">
    <citation type="submission" date="2017-10" db="EMBL/GenBank/DDBJ databases">
        <title>Sequencing the genomes of 1000 actinobacteria strains.</title>
        <authorList>
            <person name="Klenk H.-P."/>
        </authorList>
    </citation>
    <scope>NUCLEOTIDE SEQUENCE [LARGE SCALE GENOMIC DNA]</scope>
    <source>
        <strain evidence="2 3">DSM 21801</strain>
    </source>
</reference>
<gene>
    <name evidence="2" type="ORF">ATL40_2314</name>
</gene>
<keyword evidence="3" id="KW-1185">Reference proteome</keyword>
<dbReference type="OrthoDB" id="5148419at2"/>
<dbReference type="RefSeq" id="WP_098469639.1">
    <property type="nucleotide sequence ID" value="NZ_PDJD01000001.1"/>
</dbReference>
<dbReference type="Proteomes" id="UP000224915">
    <property type="component" value="Unassembled WGS sequence"/>
</dbReference>
<sequence length="87" mass="9826">MTHIDPTDEARLTIFYEAAYAYLRRHPEFDGRARPGHPAITRAGVDPREARPWPGVADVRRMTCEQWVAARLEAVRAGSEEPALRLG</sequence>
<evidence type="ECO:0000313" key="3">
    <source>
        <dbReference type="Proteomes" id="UP000224915"/>
    </source>
</evidence>
<dbReference type="EMBL" id="PDJD01000001">
    <property type="protein sequence ID" value="PFG20704.1"/>
    <property type="molecule type" value="Genomic_DNA"/>
</dbReference>
<proteinExistence type="predicted"/>
<evidence type="ECO:0000256" key="1">
    <source>
        <dbReference type="SAM" id="MobiDB-lite"/>
    </source>
</evidence>
<dbReference type="AlphaFoldDB" id="A0A2A9D206"/>
<protein>
    <submittedName>
        <fullName evidence="2">Uncharacterized protein</fullName>
    </submittedName>
</protein>
<organism evidence="2 3">
    <name type="scientific">Serinibacter salmoneus</name>
    <dbReference type="NCBI Taxonomy" id="556530"/>
    <lineage>
        <taxon>Bacteria</taxon>
        <taxon>Bacillati</taxon>
        <taxon>Actinomycetota</taxon>
        <taxon>Actinomycetes</taxon>
        <taxon>Micrococcales</taxon>
        <taxon>Beutenbergiaceae</taxon>
        <taxon>Serinibacter</taxon>
    </lineage>
</organism>
<feature type="region of interest" description="Disordered" evidence="1">
    <location>
        <begin position="31"/>
        <end position="52"/>
    </location>
</feature>
<accession>A0A2A9D206</accession>